<evidence type="ECO:0000256" key="1">
    <source>
        <dbReference type="SAM" id="SignalP"/>
    </source>
</evidence>
<dbReference type="VEuPathDB" id="FungiDB:A9K55_002866"/>
<dbReference type="Pfam" id="PF19271">
    <property type="entry name" value="Nis1"/>
    <property type="match status" value="1"/>
</dbReference>
<reference evidence="2 3" key="1">
    <citation type="journal article" date="2017" name="BMC Genomics">
        <title>Chromosome level assembly and secondary metabolite potential of the parasitic fungus Cordyceps militaris.</title>
        <authorList>
            <person name="Kramer G.J."/>
            <person name="Nodwell J.R."/>
        </authorList>
    </citation>
    <scope>NUCLEOTIDE SEQUENCE [LARGE SCALE GENOMIC DNA]</scope>
    <source>
        <strain evidence="2 3">ATCC 34164</strain>
    </source>
</reference>
<accession>A0A2H4S6T3</accession>
<name>A0A2H4S6T3_CORMI</name>
<dbReference type="AlphaFoldDB" id="A0A2H4S6T3"/>
<proteinExistence type="predicted"/>
<feature type="chain" id="PRO_5014191242" evidence="1">
    <location>
        <begin position="16"/>
        <end position="143"/>
    </location>
</feature>
<dbReference type="InterPro" id="IPR045469">
    <property type="entry name" value="Nis1"/>
</dbReference>
<sequence>MKFALIAALASGATASIISIQVPETIGLRKVIPVKLVNNIDQSNTYQTSITFGLGTSPADSSVVIGTPVSSIYLQDGNMPAAPFTKNMTLSAWAWGSKGKIGLRAAIFGAYGITGSIGTQVYGANVTIGDENSDNYVELQFIQ</sequence>
<evidence type="ECO:0000313" key="3">
    <source>
        <dbReference type="Proteomes" id="UP000323067"/>
    </source>
</evidence>
<dbReference type="EMBL" id="CP023322">
    <property type="protein sequence ID" value="ATY58799.1"/>
    <property type="molecule type" value="Genomic_DNA"/>
</dbReference>
<gene>
    <name evidence="2" type="ORF">A9K55_002866</name>
</gene>
<evidence type="ECO:0000313" key="2">
    <source>
        <dbReference type="EMBL" id="ATY58799.1"/>
    </source>
</evidence>
<dbReference type="OrthoDB" id="4867569at2759"/>
<organism evidence="2 3">
    <name type="scientific">Cordyceps militaris</name>
    <name type="common">Caterpillar fungus</name>
    <name type="synonym">Clavaria militaris</name>
    <dbReference type="NCBI Taxonomy" id="73501"/>
    <lineage>
        <taxon>Eukaryota</taxon>
        <taxon>Fungi</taxon>
        <taxon>Dikarya</taxon>
        <taxon>Ascomycota</taxon>
        <taxon>Pezizomycotina</taxon>
        <taxon>Sordariomycetes</taxon>
        <taxon>Hypocreomycetidae</taxon>
        <taxon>Hypocreales</taxon>
        <taxon>Cordycipitaceae</taxon>
        <taxon>Cordyceps</taxon>
    </lineage>
</organism>
<feature type="signal peptide" evidence="1">
    <location>
        <begin position="1"/>
        <end position="15"/>
    </location>
</feature>
<protein>
    <submittedName>
        <fullName evidence="2">Uncharacterized protein</fullName>
    </submittedName>
</protein>
<keyword evidence="1" id="KW-0732">Signal</keyword>
<dbReference type="Proteomes" id="UP000323067">
    <property type="component" value="Chromosome iv"/>
</dbReference>